<organism evidence="10 11">
    <name type="scientific">Hibiscus sabdariffa</name>
    <name type="common">roselle</name>
    <dbReference type="NCBI Taxonomy" id="183260"/>
    <lineage>
        <taxon>Eukaryota</taxon>
        <taxon>Viridiplantae</taxon>
        <taxon>Streptophyta</taxon>
        <taxon>Embryophyta</taxon>
        <taxon>Tracheophyta</taxon>
        <taxon>Spermatophyta</taxon>
        <taxon>Magnoliopsida</taxon>
        <taxon>eudicotyledons</taxon>
        <taxon>Gunneridae</taxon>
        <taxon>Pentapetalae</taxon>
        <taxon>rosids</taxon>
        <taxon>malvids</taxon>
        <taxon>Malvales</taxon>
        <taxon>Malvaceae</taxon>
        <taxon>Malvoideae</taxon>
        <taxon>Hibiscus</taxon>
    </lineage>
</organism>
<keyword evidence="4 9" id="KW-0964">Secreted</keyword>
<comment type="subcellular location">
    <subcellularLocation>
        <location evidence="1 9">Secreted</location>
    </subcellularLocation>
</comment>
<comment type="PTM">
    <text evidence="9">Sulfation is important for activity and for the binding to a putative membrane receptor.</text>
</comment>
<keyword evidence="8 9" id="KW-0339">Growth factor</keyword>
<gene>
    <name evidence="10" type="ORF">V6N11_026390</name>
</gene>
<dbReference type="Pfam" id="PF06404">
    <property type="entry name" value="PSK"/>
    <property type="match status" value="1"/>
</dbReference>
<name>A0ABR2SW41_9ROSI</name>
<evidence type="ECO:0000313" key="11">
    <source>
        <dbReference type="Proteomes" id="UP001396334"/>
    </source>
</evidence>
<comment type="caution">
    <text evidence="10">The sequence shown here is derived from an EMBL/GenBank/DDBJ whole genome shotgun (WGS) entry which is preliminary data.</text>
</comment>
<dbReference type="PANTHER" id="PTHR33285">
    <property type="entry name" value="PHYTOSULFOKINES 3"/>
    <property type="match status" value="1"/>
</dbReference>
<dbReference type="PANTHER" id="PTHR33285:SF22">
    <property type="entry name" value="PHYTOSULFOKINES 6-RELATED"/>
    <property type="match status" value="1"/>
</dbReference>
<feature type="chain" id="PRO_5044995242" description="Phytosulfokine" evidence="9">
    <location>
        <begin position="21"/>
        <end position="88"/>
    </location>
</feature>
<keyword evidence="7 9" id="KW-0221">Differentiation</keyword>
<evidence type="ECO:0000256" key="1">
    <source>
        <dbReference type="ARBA" id="ARBA00004613"/>
    </source>
</evidence>
<reference evidence="10 11" key="1">
    <citation type="journal article" date="2024" name="G3 (Bethesda)">
        <title>Genome assembly of Hibiscus sabdariffa L. provides insights into metabolisms of medicinal natural products.</title>
        <authorList>
            <person name="Kim T."/>
        </authorList>
    </citation>
    <scope>NUCLEOTIDE SEQUENCE [LARGE SCALE GENOMIC DNA]</scope>
    <source>
        <strain evidence="10">TK-2024</strain>
        <tissue evidence="10">Old leaves</tissue>
    </source>
</reference>
<evidence type="ECO:0000256" key="6">
    <source>
        <dbReference type="ARBA" id="ARBA00022729"/>
    </source>
</evidence>
<evidence type="ECO:0000313" key="10">
    <source>
        <dbReference type="EMBL" id="KAK9029270.1"/>
    </source>
</evidence>
<comment type="function">
    <text evidence="9">Promotes plant cell differentiation, organogenesis and somatic embryogenesis as well as cell proliferation.</text>
</comment>
<proteinExistence type="inferred from homology"/>
<keyword evidence="11" id="KW-1185">Reference proteome</keyword>
<keyword evidence="5 9" id="KW-0765">Sulfation</keyword>
<accession>A0ABR2SW41</accession>
<comment type="PTM">
    <text evidence="9">PSK-alpha is produced by endopeptidase digestion. PSK-beta is produced from PSK-alpha by exopeptidase digestion.</text>
</comment>
<evidence type="ECO:0000256" key="2">
    <source>
        <dbReference type="ARBA" id="ARBA00010781"/>
    </source>
</evidence>
<evidence type="ECO:0000256" key="3">
    <source>
        <dbReference type="ARBA" id="ARBA00022473"/>
    </source>
</evidence>
<protein>
    <recommendedName>
        <fullName evidence="9">Phytosulfokine</fullName>
    </recommendedName>
    <component>
        <recommendedName>
            <fullName evidence="9">Phytosulfokine-alpha</fullName>
            <shortName evidence="9">PSK-alpha</shortName>
            <shortName evidence="9">Phytosulfokine-a</shortName>
        </recommendedName>
    </component>
    <component>
        <recommendedName>
            <fullName evidence="9">Phytosulfokine-beta</fullName>
            <shortName evidence="9">PSK-beta</shortName>
            <shortName evidence="9">Phytosulfokine-b</shortName>
        </recommendedName>
    </component>
</protein>
<keyword evidence="6 9" id="KW-0732">Signal</keyword>
<evidence type="ECO:0000256" key="8">
    <source>
        <dbReference type="ARBA" id="ARBA00023030"/>
    </source>
</evidence>
<comment type="similarity">
    <text evidence="2 9">Belongs to the phytosulfokine family.</text>
</comment>
<dbReference type="InterPro" id="IPR009438">
    <property type="entry name" value="Phytosulfokine"/>
</dbReference>
<evidence type="ECO:0000256" key="7">
    <source>
        <dbReference type="ARBA" id="ARBA00022782"/>
    </source>
</evidence>
<evidence type="ECO:0000256" key="9">
    <source>
        <dbReference type="RuleBase" id="RU368031"/>
    </source>
</evidence>
<evidence type="ECO:0000256" key="4">
    <source>
        <dbReference type="ARBA" id="ARBA00022525"/>
    </source>
</evidence>
<keyword evidence="3 9" id="KW-0217">Developmental protein</keyword>
<sequence>MKLSFLSGVLLLFLVFLTSSSHLSARFLADKQGKEEVELTQITDREDTELMNQLFGVEACDSGDDECLKRRMLSEAHLDYIYTQHHKP</sequence>
<evidence type="ECO:0000256" key="5">
    <source>
        <dbReference type="ARBA" id="ARBA00022641"/>
    </source>
</evidence>
<feature type="signal peptide" evidence="9">
    <location>
        <begin position="1"/>
        <end position="20"/>
    </location>
</feature>
<dbReference type="EMBL" id="JBBPBN010000011">
    <property type="protein sequence ID" value="KAK9029270.1"/>
    <property type="molecule type" value="Genomic_DNA"/>
</dbReference>
<dbReference type="Proteomes" id="UP001396334">
    <property type="component" value="Unassembled WGS sequence"/>
</dbReference>